<dbReference type="OrthoDB" id="6602337at2759"/>
<accession>A0A8K0PAX1</accession>
<evidence type="ECO:0000313" key="2">
    <source>
        <dbReference type="Proteomes" id="UP000792457"/>
    </source>
</evidence>
<protein>
    <submittedName>
        <fullName evidence="1">Uncharacterized protein</fullName>
    </submittedName>
</protein>
<comment type="caution">
    <text evidence="1">The sequence shown here is derived from an EMBL/GenBank/DDBJ whole genome shotgun (WGS) entry which is preliminary data.</text>
</comment>
<reference evidence="1" key="1">
    <citation type="submission" date="2013-04" db="EMBL/GenBank/DDBJ databases">
        <authorList>
            <person name="Qu J."/>
            <person name="Murali S.C."/>
            <person name="Bandaranaike D."/>
            <person name="Bellair M."/>
            <person name="Blankenburg K."/>
            <person name="Chao H."/>
            <person name="Dinh H."/>
            <person name="Doddapaneni H."/>
            <person name="Downs B."/>
            <person name="Dugan-Rocha S."/>
            <person name="Elkadiri S."/>
            <person name="Gnanaolivu R.D."/>
            <person name="Hernandez B."/>
            <person name="Javaid M."/>
            <person name="Jayaseelan J.C."/>
            <person name="Lee S."/>
            <person name="Li M."/>
            <person name="Ming W."/>
            <person name="Munidasa M."/>
            <person name="Muniz J."/>
            <person name="Nguyen L."/>
            <person name="Ongeri F."/>
            <person name="Osuji N."/>
            <person name="Pu L.-L."/>
            <person name="Puazo M."/>
            <person name="Qu C."/>
            <person name="Quiroz J."/>
            <person name="Raj R."/>
            <person name="Weissenberger G."/>
            <person name="Xin Y."/>
            <person name="Zou X."/>
            <person name="Han Y."/>
            <person name="Richards S."/>
            <person name="Worley K."/>
            <person name="Muzny D."/>
            <person name="Gibbs R."/>
        </authorList>
    </citation>
    <scope>NUCLEOTIDE SEQUENCE</scope>
    <source>
        <strain evidence="1">Sampled in the wild</strain>
    </source>
</reference>
<name>A0A8K0PAX1_LADFU</name>
<proteinExistence type="predicted"/>
<dbReference type="Proteomes" id="UP000792457">
    <property type="component" value="Unassembled WGS sequence"/>
</dbReference>
<organism evidence="1 2">
    <name type="scientific">Ladona fulva</name>
    <name type="common">Scarce chaser dragonfly</name>
    <name type="synonym">Libellula fulva</name>
    <dbReference type="NCBI Taxonomy" id="123851"/>
    <lineage>
        <taxon>Eukaryota</taxon>
        <taxon>Metazoa</taxon>
        <taxon>Ecdysozoa</taxon>
        <taxon>Arthropoda</taxon>
        <taxon>Hexapoda</taxon>
        <taxon>Insecta</taxon>
        <taxon>Pterygota</taxon>
        <taxon>Palaeoptera</taxon>
        <taxon>Odonata</taxon>
        <taxon>Epiprocta</taxon>
        <taxon>Anisoptera</taxon>
        <taxon>Libelluloidea</taxon>
        <taxon>Libellulidae</taxon>
        <taxon>Ladona</taxon>
    </lineage>
</organism>
<gene>
    <name evidence="1" type="ORF">J437_LFUL016706</name>
</gene>
<dbReference type="AlphaFoldDB" id="A0A8K0PAX1"/>
<sequence>MVTPEGFEKPVLYRGENAAKIFISRMKEAAEKIVVRYRNIVPMTPLIAAQQELFRMEVNCHICSKPLGDDRLTSLLLQVAALISLL</sequence>
<reference evidence="1" key="2">
    <citation type="submission" date="2017-10" db="EMBL/GenBank/DDBJ databases">
        <title>Ladona fulva Genome sequencing and assembly.</title>
        <authorList>
            <person name="Murali S."/>
            <person name="Richards S."/>
            <person name="Bandaranaike D."/>
            <person name="Bellair M."/>
            <person name="Blankenburg K."/>
            <person name="Chao H."/>
            <person name="Dinh H."/>
            <person name="Doddapaneni H."/>
            <person name="Dugan-Rocha S."/>
            <person name="Elkadiri S."/>
            <person name="Gnanaolivu R."/>
            <person name="Hernandez B."/>
            <person name="Skinner E."/>
            <person name="Javaid M."/>
            <person name="Lee S."/>
            <person name="Li M."/>
            <person name="Ming W."/>
            <person name="Munidasa M."/>
            <person name="Muniz J."/>
            <person name="Nguyen L."/>
            <person name="Hughes D."/>
            <person name="Osuji N."/>
            <person name="Pu L.-L."/>
            <person name="Puazo M."/>
            <person name="Qu C."/>
            <person name="Quiroz J."/>
            <person name="Raj R."/>
            <person name="Weissenberger G."/>
            <person name="Xin Y."/>
            <person name="Zou X."/>
            <person name="Han Y."/>
            <person name="Worley K."/>
            <person name="Muzny D."/>
            <person name="Gibbs R."/>
        </authorList>
    </citation>
    <scope>NUCLEOTIDE SEQUENCE</scope>
    <source>
        <strain evidence="1">Sampled in the wild</strain>
    </source>
</reference>
<dbReference type="EMBL" id="KZ309097">
    <property type="protein sequence ID" value="KAG8236944.1"/>
    <property type="molecule type" value="Genomic_DNA"/>
</dbReference>
<evidence type="ECO:0000313" key="1">
    <source>
        <dbReference type="EMBL" id="KAG8236944.1"/>
    </source>
</evidence>
<keyword evidence="2" id="KW-1185">Reference proteome</keyword>